<evidence type="ECO:0008006" key="4">
    <source>
        <dbReference type="Google" id="ProtNLM"/>
    </source>
</evidence>
<dbReference type="Proteomes" id="UP001054945">
    <property type="component" value="Unassembled WGS sequence"/>
</dbReference>
<keyword evidence="3" id="KW-1185">Reference proteome</keyword>
<evidence type="ECO:0000256" key="1">
    <source>
        <dbReference type="SAM" id="Phobius"/>
    </source>
</evidence>
<feature type="transmembrane region" description="Helical" evidence="1">
    <location>
        <begin position="57"/>
        <end position="76"/>
    </location>
</feature>
<accession>A0AAV4XEU3</accession>
<dbReference type="EMBL" id="BPLR01017662">
    <property type="protein sequence ID" value="GIY93461.1"/>
    <property type="molecule type" value="Genomic_DNA"/>
</dbReference>
<evidence type="ECO:0000313" key="2">
    <source>
        <dbReference type="EMBL" id="GIY93461.1"/>
    </source>
</evidence>
<gene>
    <name evidence="2" type="ORF">CEXT_126371</name>
</gene>
<name>A0AAV4XEU3_CAEEX</name>
<reference evidence="2 3" key="1">
    <citation type="submission" date="2021-06" db="EMBL/GenBank/DDBJ databases">
        <title>Caerostris extrusa draft genome.</title>
        <authorList>
            <person name="Kono N."/>
            <person name="Arakawa K."/>
        </authorList>
    </citation>
    <scope>NUCLEOTIDE SEQUENCE [LARGE SCALE GENOMIC DNA]</scope>
</reference>
<protein>
    <recommendedName>
        <fullName evidence="4">Transmembrane protein</fullName>
    </recommendedName>
</protein>
<dbReference type="AlphaFoldDB" id="A0AAV4XEU3"/>
<keyword evidence="1" id="KW-0472">Membrane</keyword>
<evidence type="ECO:0000313" key="3">
    <source>
        <dbReference type="Proteomes" id="UP001054945"/>
    </source>
</evidence>
<keyword evidence="1" id="KW-0812">Transmembrane</keyword>
<sequence length="94" mass="11034">MRMISPFGTETSVTPCLCDFCHWRWLFFCERMKMDVRDGVIFIFRGLPVSLAKSYRLLLLGCGSFEMYTVFLFVYVHGKNDIWGFYVVELIGIL</sequence>
<proteinExistence type="predicted"/>
<comment type="caution">
    <text evidence="2">The sequence shown here is derived from an EMBL/GenBank/DDBJ whole genome shotgun (WGS) entry which is preliminary data.</text>
</comment>
<keyword evidence="1" id="KW-1133">Transmembrane helix</keyword>
<organism evidence="2 3">
    <name type="scientific">Caerostris extrusa</name>
    <name type="common">Bark spider</name>
    <name type="synonym">Caerostris bankana</name>
    <dbReference type="NCBI Taxonomy" id="172846"/>
    <lineage>
        <taxon>Eukaryota</taxon>
        <taxon>Metazoa</taxon>
        <taxon>Ecdysozoa</taxon>
        <taxon>Arthropoda</taxon>
        <taxon>Chelicerata</taxon>
        <taxon>Arachnida</taxon>
        <taxon>Araneae</taxon>
        <taxon>Araneomorphae</taxon>
        <taxon>Entelegynae</taxon>
        <taxon>Araneoidea</taxon>
        <taxon>Araneidae</taxon>
        <taxon>Caerostris</taxon>
    </lineage>
</organism>